<protein>
    <submittedName>
        <fullName evidence="2">Uncharacterized protein</fullName>
    </submittedName>
</protein>
<gene>
    <name evidence="2" type="ORF">EF294_12310</name>
</gene>
<evidence type="ECO:0000313" key="3">
    <source>
        <dbReference type="Proteomes" id="UP000267536"/>
    </source>
</evidence>
<proteinExistence type="predicted"/>
<name>A0A3N4GB55_9ACTN</name>
<keyword evidence="1" id="KW-1133">Transmembrane helix</keyword>
<dbReference type="EMBL" id="RKMH01000008">
    <property type="protein sequence ID" value="RPA60009.1"/>
    <property type="molecule type" value="Genomic_DNA"/>
</dbReference>
<feature type="transmembrane region" description="Helical" evidence="1">
    <location>
        <begin position="68"/>
        <end position="89"/>
    </location>
</feature>
<evidence type="ECO:0000313" key="2">
    <source>
        <dbReference type="EMBL" id="RPA60009.1"/>
    </source>
</evidence>
<organism evidence="2 3">
    <name type="scientific">Gordonia oryzae</name>
    <dbReference type="NCBI Taxonomy" id="2487349"/>
    <lineage>
        <taxon>Bacteria</taxon>
        <taxon>Bacillati</taxon>
        <taxon>Actinomycetota</taxon>
        <taxon>Actinomycetes</taxon>
        <taxon>Mycobacteriales</taxon>
        <taxon>Gordoniaceae</taxon>
        <taxon>Gordonia</taxon>
    </lineage>
</organism>
<comment type="caution">
    <text evidence="2">The sequence shown here is derived from an EMBL/GenBank/DDBJ whole genome shotgun (WGS) entry which is preliminary data.</text>
</comment>
<keyword evidence="3" id="KW-1185">Reference proteome</keyword>
<reference evidence="2 3" key="1">
    <citation type="submission" date="2018-11" db="EMBL/GenBank/DDBJ databases">
        <title>Draft genome sequence of Gordonia sp. RS15-1S isolated from rice stems.</title>
        <authorList>
            <person name="Muangham S."/>
        </authorList>
    </citation>
    <scope>NUCLEOTIDE SEQUENCE [LARGE SCALE GENOMIC DNA]</scope>
    <source>
        <strain evidence="2 3">RS15-1S</strain>
    </source>
</reference>
<evidence type="ECO:0000256" key="1">
    <source>
        <dbReference type="SAM" id="Phobius"/>
    </source>
</evidence>
<keyword evidence="1" id="KW-0472">Membrane</keyword>
<sequence length="90" mass="9627">MIQATRGTHIETPQATCDTLITVVTNPGWLIATVVVASDNRKWEIMAAPVASSRSTDAPTERLRVWRVLVMLAALIAVVCALILVVTSAA</sequence>
<accession>A0A3N4GB55</accession>
<dbReference type="AlphaFoldDB" id="A0A3N4GB55"/>
<keyword evidence="1" id="KW-0812">Transmembrane</keyword>
<dbReference type="Proteomes" id="UP000267536">
    <property type="component" value="Unassembled WGS sequence"/>
</dbReference>